<dbReference type="AlphaFoldDB" id="E6MH57"/>
<accession>E6MH57</accession>
<organism evidence="1 2">
    <name type="scientific">Pseudoramibacter alactolyticus ATCC 23263</name>
    <dbReference type="NCBI Taxonomy" id="887929"/>
    <lineage>
        <taxon>Bacteria</taxon>
        <taxon>Bacillati</taxon>
        <taxon>Bacillota</taxon>
        <taxon>Clostridia</taxon>
        <taxon>Eubacteriales</taxon>
        <taxon>Eubacteriaceae</taxon>
        <taxon>Pseudoramibacter</taxon>
    </lineage>
</organism>
<dbReference type="Proteomes" id="UP000004754">
    <property type="component" value="Unassembled WGS sequence"/>
</dbReference>
<gene>
    <name evidence="1" type="ORF">HMP0721_1342</name>
</gene>
<name>E6MH57_9FIRM</name>
<protein>
    <submittedName>
        <fullName evidence="1">Uncharacterized protein</fullName>
    </submittedName>
</protein>
<proteinExistence type="predicted"/>
<keyword evidence="2" id="KW-1185">Reference proteome</keyword>
<comment type="caution">
    <text evidence="1">The sequence shown here is derived from an EMBL/GenBank/DDBJ whole genome shotgun (WGS) entry which is preliminary data.</text>
</comment>
<evidence type="ECO:0000313" key="2">
    <source>
        <dbReference type="Proteomes" id="UP000004754"/>
    </source>
</evidence>
<reference evidence="1 2" key="1">
    <citation type="submission" date="2010-12" db="EMBL/GenBank/DDBJ databases">
        <authorList>
            <person name="Muzny D."/>
            <person name="Qin X."/>
            <person name="Deng J."/>
            <person name="Jiang H."/>
            <person name="Liu Y."/>
            <person name="Qu J."/>
            <person name="Song X.-Z."/>
            <person name="Zhang L."/>
            <person name="Thornton R."/>
            <person name="Coyle M."/>
            <person name="Francisco L."/>
            <person name="Jackson L."/>
            <person name="Javaid M."/>
            <person name="Korchina V."/>
            <person name="Kovar C."/>
            <person name="Mata R."/>
            <person name="Mathew T."/>
            <person name="Ngo R."/>
            <person name="Nguyen L."/>
            <person name="Nguyen N."/>
            <person name="Okwuonu G."/>
            <person name="Ongeri F."/>
            <person name="Pham C."/>
            <person name="Simmons D."/>
            <person name="Wilczek-Boney K."/>
            <person name="Hale W."/>
            <person name="Jakkamsetti A."/>
            <person name="Pham P."/>
            <person name="Ruth R."/>
            <person name="San Lucas F."/>
            <person name="Warren J."/>
            <person name="Zhang J."/>
            <person name="Zhao Z."/>
            <person name="Zhou C."/>
            <person name="Zhu D."/>
            <person name="Lee S."/>
            <person name="Bess C."/>
            <person name="Blankenburg K."/>
            <person name="Forbes L."/>
            <person name="Fu Q."/>
            <person name="Gubbala S."/>
            <person name="Hirani K."/>
            <person name="Jayaseelan J.C."/>
            <person name="Lara F."/>
            <person name="Munidasa M."/>
            <person name="Palculict T."/>
            <person name="Patil S."/>
            <person name="Pu L.-L."/>
            <person name="Saada N."/>
            <person name="Tang L."/>
            <person name="Weissenberger G."/>
            <person name="Zhu Y."/>
            <person name="Hemphill L."/>
            <person name="Shang Y."/>
            <person name="Youmans B."/>
            <person name="Ayvaz T."/>
            <person name="Ross M."/>
            <person name="Santibanez J."/>
            <person name="Aqrawi P."/>
            <person name="Gross S."/>
            <person name="Joshi V."/>
            <person name="Fowler G."/>
            <person name="Nazareth L."/>
            <person name="Reid J."/>
            <person name="Worley K."/>
            <person name="Petrosino J."/>
            <person name="Highlander S."/>
            <person name="Gibbs R."/>
        </authorList>
    </citation>
    <scope>NUCLEOTIDE SEQUENCE [LARGE SCALE GENOMIC DNA]</scope>
    <source>
        <strain evidence="1 2">ATCC 23263</strain>
    </source>
</reference>
<sequence length="54" mass="6255">MDVPGARHADLINFTEKPKVMPAHPWPAFDRTSSARQALRIFDFLMKDRTKIET</sequence>
<dbReference type="HOGENOM" id="CLU_3046974_0_0_9"/>
<dbReference type="EMBL" id="AEQN01000016">
    <property type="protein sequence ID" value="EFV01947.1"/>
    <property type="molecule type" value="Genomic_DNA"/>
</dbReference>
<dbReference type="STRING" id="887929.HMP0721_1342"/>
<evidence type="ECO:0000313" key="1">
    <source>
        <dbReference type="EMBL" id="EFV01947.1"/>
    </source>
</evidence>